<evidence type="ECO:0000313" key="1">
    <source>
        <dbReference type="EMBL" id="KAJ8680226.1"/>
    </source>
</evidence>
<dbReference type="EMBL" id="CM056742">
    <property type="protein sequence ID" value="KAJ8680226.1"/>
    <property type="molecule type" value="Genomic_DNA"/>
</dbReference>
<gene>
    <name evidence="1" type="ORF">QAD02_016013</name>
</gene>
<comment type="caution">
    <text evidence="1">The sequence shown here is derived from an EMBL/GenBank/DDBJ whole genome shotgun (WGS) entry which is preliminary data.</text>
</comment>
<proteinExistence type="predicted"/>
<dbReference type="Proteomes" id="UP001239111">
    <property type="component" value="Chromosome 2"/>
</dbReference>
<protein>
    <submittedName>
        <fullName evidence="1">Uncharacterized protein</fullName>
    </submittedName>
</protein>
<accession>A0ACC2P9U8</accession>
<reference evidence="1" key="1">
    <citation type="submission" date="2023-04" db="EMBL/GenBank/DDBJ databases">
        <title>A chromosome-level genome assembly of the parasitoid wasp Eretmocerus hayati.</title>
        <authorList>
            <person name="Zhong Y."/>
            <person name="Liu S."/>
            <person name="Liu Y."/>
        </authorList>
    </citation>
    <scope>NUCLEOTIDE SEQUENCE</scope>
    <source>
        <strain evidence="1">ZJU_SS_LIU_2023</strain>
    </source>
</reference>
<keyword evidence="2" id="KW-1185">Reference proteome</keyword>
<name>A0ACC2P9U8_9HYME</name>
<organism evidence="1 2">
    <name type="scientific">Eretmocerus hayati</name>
    <dbReference type="NCBI Taxonomy" id="131215"/>
    <lineage>
        <taxon>Eukaryota</taxon>
        <taxon>Metazoa</taxon>
        <taxon>Ecdysozoa</taxon>
        <taxon>Arthropoda</taxon>
        <taxon>Hexapoda</taxon>
        <taxon>Insecta</taxon>
        <taxon>Pterygota</taxon>
        <taxon>Neoptera</taxon>
        <taxon>Endopterygota</taxon>
        <taxon>Hymenoptera</taxon>
        <taxon>Apocrita</taxon>
        <taxon>Proctotrupomorpha</taxon>
        <taxon>Chalcidoidea</taxon>
        <taxon>Aphelinidae</taxon>
        <taxon>Aphelininae</taxon>
        <taxon>Eretmocerus</taxon>
    </lineage>
</organism>
<sequence>MKSSIIPIIFLISVHRCDGLYPSTDFNDRQSIVIESVPASTVPCPVDITQGCYCLSSDDENTDNNRQEQLTRIHCDALDVTTDNRPENEVSSFEISLRPGELVRVQCRGSPKWEQLPSVASTEKLMRLGPTEKLLLDSCMAPESGLLEKLGIERVHYLKIEKLRGDLLTARDLDALPDLRYLVLSGNQLGNVSADLIRGLPKLRQLELRSTGIKPIPGFFSGASSMRVLELSGNSIRILRPGTFDGLRRLELLSLWRNQFQRLKSGTFRNLTNLRSLDLHQNNLRELPDDIFYDLKSLEVVNLNSNNLTKLPKSLFENNSELRVVKLMFNRANLSELPEAFLADLPQLKTVFLSRSGIKRLPENLVWGSTNLVELNLGRNFIEELPRKLLRDALELVSIDLASNRLKELPDDFYLSARKLAKIDLSRNRLTTIGLRTLTGLVSLRELIIEHNQLEYIHEDAFTNLEELKIVKIGNNKLTLQTNINDVFGRVSPFHPCQALEELHMSHNNISEIFSDWSISDTRLQLIDLSYNSFVELHSEDLQFMSSSVRVDLRHNYISLVDLSRLELISSRQGLEGQDHEDFLTNESASRDVRIYLDENPLRCDCEVYHLLRYAHGKMRPEALRYAKLQLDNLHCSDTEENSIYQGKLVMELDPAKLECSLPRNELLLPGDPCFDSCDCRFRPDDRTLLMNCSGRNLTRAPGFIEAHSADRVQIDLSDNLLKRVPDVRNTRGYGRAVEMSLARNKISHIDEKILSENLQVLKLEGNNLTRLDSRFLELVSNNNSSLRLKSLTLSNNPWICDCDSRELLGFVSSNTVTIPDLLDTACKTKSPNSNTTQLIPLSRVSAKLCDLAERRSRLLLIIVCSIVSIVALSIGFLAACFFRHEREIKIWLYSKNVCLCLVTEDEVDKDKKFDAFVSYSHKDSEFVDNKLVPRLEPTYKLCIHERDWPAGEWITEQISRSINESRRTIVVLSENFLASEWSKFEFRAALRQALLEKRSRLVCILYGEIGPIEQLDNDLRAYLRANTYVKWGEPWFWKKLSYAMPHRRSHQDDGVRREEVVVAVNELAIGK</sequence>
<evidence type="ECO:0000313" key="2">
    <source>
        <dbReference type="Proteomes" id="UP001239111"/>
    </source>
</evidence>